<dbReference type="AlphaFoldDB" id="F7R2F1"/>
<dbReference type="EMBL" id="AFOJ01000007">
    <property type="protein sequence ID" value="EGM50191.1"/>
    <property type="molecule type" value="Genomic_DNA"/>
</dbReference>
<dbReference type="Proteomes" id="UP000002971">
    <property type="component" value="Unassembled WGS sequence"/>
</dbReference>
<accession>F7R2F1</accession>
<gene>
    <name evidence="1" type="ORF">LRU_01871</name>
</gene>
<sequence>MPQIEKPDICVCRTISLYMMGISKKSLFSFPCIKTSKKRTETEGEV</sequence>
<proteinExistence type="predicted"/>
<protein>
    <submittedName>
        <fullName evidence="1">Uncharacterized protein</fullName>
    </submittedName>
</protein>
<reference evidence="1 2" key="1">
    <citation type="journal article" date="2011" name="J. Bacteriol.">
        <title>Genome Sequence of Lactobacillus ruminis SPM0211, Isolated from a Fecal Sample from a Healthy Korean.</title>
        <authorList>
            <person name="Lee S."/>
            <person name="Cho Y.J."/>
            <person name="Lee A.H."/>
            <person name="Chun J."/>
            <person name="Ha N.J."/>
            <person name="Ko G."/>
        </authorList>
    </citation>
    <scope>NUCLEOTIDE SEQUENCE [LARGE SCALE GENOMIC DNA]</scope>
    <source>
        <strain evidence="1 2">SPM0211</strain>
    </source>
</reference>
<comment type="caution">
    <text evidence="1">The sequence shown here is derived from an EMBL/GenBank/DDBJ whole genome shotgun (WGS) entry which is preliminary data.</text>
</comment>
<organism evidence="1 2">
    <name type="scientific">Ligilactobacillus ruminis SPM0211</name>
    <dbReference type="NCBI Taxonomy" id="1040964"/>
    <lineage>
        <taxon>Bacteria</taxon>
        <taxon>Bacillati</taxon>
        <taxon>Bacillota</taxon>
        <taxon>Bacilli</taxon>
        <taxon>Lactobacillales</taxon>
        <taxon>Lactobacillaceae</taxon>
        <taxon>Ligilactobacillus</taxon>
    </lineage>
</organism>
<evidence type="ECO:0000313" key="1">
    <source>
        <dbReference type="EMBL" id="EGM50191.1"/>
    </source>
</evidence>
<evidence type="ECO:0000313" key="2">
    <source>
        <dbReference type="Proteomes" id="UP000002971"/>
    </source>
</evidence>
<name>F7R2F1_9LACO</name>